<dbReference type="GO" id="GO:0005737">
    <property type="term" value="C:cytoplasm"/>
    <property type="evidence" value="ECO:0007669"/>
    <property type="project" value="TreeGrafter"/>
</dbReference>
<proteinExistence type="predicted"/>
<keyword evidence="3" id="KW-0812">Transmembrane</keyword>
<dbReference type="PANTHER" id="PTHR14388:SF5">
    <property type="entry name" value="SH2 DOMAIN-CONTAINING PROTEIN 4A"/>
    <property type="match status" value="1"/>
</dbReference>
<dbReference type="PANTHER" id="PTHR14388">
    <property type="entry name" value="T CELL-SPECIFIC ADAPTER PROTEIN TSAD"/>
    <property type="match status" value="1"/>
</dbReference>
<keyword evidence="5" id="KW-1185">Reference proteome</keyword>
<accession>A0A3B4TMI0</accession>
<evidence type="ECO:0000313" key="5">
    <source>
        <dbReference type="Proteomes" id="UP000261420"/>
    </source>
</evidence>
<dbReference type="OMA" id="PPMRANA"/>
<dbReference type="GeneTree" id="ENSGT00940000157357"/>
<feature type="compositionally biased region" description="Basic and acidic residues" evidence="2">
    <location>
        <begin position="120"/>
        <end position="132"/>
    </location>
</feature>
<organism evidence="4 5">
    <name type="scientific">Seriola dumerili</name>
    <name type="common">Greater amberjack</name>
    <name type="synonym">Caranx dumerili</name>
    <dbReference type="NCBI Taxonomy" id="41447"/>
    <lineage>
        <taxon>Eukaryota</taxon>
        <taxon>Metazoa</taxon>
        <taxon>Chordata</taxon>
        <taxon>Craniata</taxon>
        <taxon>Vertebrata</taxon>
        <taxon>Euteleostomi</taxon>
        <taxon>Actinopterygii</taxon>
        <taxon>Neopterygii</taxon>
        <taxon>Teleostei</taxon>
        <taxon>Neoteleostei</taxon>
        <taxon>Acanthomorphata</taxon>
        <taxon>Carangaria</taxon>
        <taxon>Carangiformes</taxon>
        <taxon>Carangidae</taxon>
        <taxon>Seriola</taxon>
    </lineage>
</organism>
<keyword evidence="3" id="KW-1133">Transmembrane helix</keyword>
<feature type="compositionally biased region" description="Low complexity" evidence="2">
    <location>
        <begin position="228"/>
        <end position="239"/>
    </location>
</feature>
<evidence type="ECO:0000256" key="1">
    <source>
        <dbReference type="ARBA" id="ARBA00022999"/>
    </source>
</evidence>
<feature type="region of interest" description="Disordered" evidence="2">
    <location>
        <begin position="306"/>
        <end position="333"/>
    </location>
</feature>
<evidence type="ECO:0000256" key="2">
    <source>
        <dbReference type="SAM" id="MobiDB-lite"/>
    </source>
</evidence>
<feature type="region of interest" description="Disordered" evidence="2">
    <location>
        <begin position="228"/>
        <end position="292"/>
    </location>
</feature>
<feature type="compositionally biased region" description="Polar residues" evidence="2">
    <location>
        <begin position="178"/>
        <end position="191"/>
    </location>
</feature>
<reference evidence="4" key="1">
    <citation type="submission" date="2025-05" db="UniProtKB">
        <authorList>
            <consortium name="Ensembl"/>
        </authorList>
    </citation>
    <scope>IDENTIFICATION</scope>
</reference>
<dbReference type="Ensembl" id="ENSSDUT00000007321.1">
    <property type="protein sequence ID" value="ENSSDUP00000007183.1"/>
    <property type="gene ID" value="ENSSDUG00000005287.1"/>
</dbReference>
<dbReference type="AlphaFoldDB" id="A0A3B4TMI0"/>
<feature type="compositionally biased region" description="Polar residues" evidence="2">
    <location>
        <begin position="306"/>
        <end position="317"/>
    </location>
</feature>
<keyword evidence="3" id="KW-0472">Membrane</keyword>
<feature type="transmembrane region" description="Helical" evidence="3">
    <location>
        <begin position="391"/>
        <end position="409"/>
    </location>
</feature>
<evidence type="ECO:0000256" key="3">
    <source>
        <dbReference type="SAM" id="Phobius"/>
    </source>
</evidence>
<dbReference type="Proteomes" id="UP000261420">
    <property type="component" value="Unplaced"/>
</dbReference>
<name>A0A3B4TMI0_SERDU</name>
<dbReference type="STRING" id="41447.ENSSDUP00000007183"/>
<keyword evidence="1" id="KW-0727">SH2 domain</keyword>
<sequence length="440" mass="48029">MLQQILQDMYIDPDVLNALNEDQKKTLFLKMRQEQVRRWKEREEKLEREGGDADCKRTKPKKANSKNVSWLLGRDGDVAVIVIGEMDELSSKFICSGFGEKKAPSLQNNTYLQTILKSRKTTEPVRNERENLPPKTQSGISLNLKGKCEETSTSLPLPVSVSEHSSLPAAEKPELKSASATVDKSVPQPSICSRPPVRVSPVNVRPASANAAPGSVNTRPGLTNLRLATAAPYSSPSSTVKIDSGTTKRVLCSQEPRKPQESQGGNDVGASEVSRRAASEEAGSSGSAPTCAGRGRVAQLMKTFSAESATTPSQTPSRGIKPPLPTKPGHLRLTTTPTVRSLTATCCGPMTVPNASSVTPSGSNPGKLDSSCQIIQLLLFPSFFQFYFRDLWLHFVVCFFFCFFTFSIGRKMFCNGIFNASTVLTCKMRGIFIIDVKFVW</sequence>
<dbReference type="Ensembl" id="ENSSDUT00000007339.1">
    <property type="protein sequence ID" value="ENSSDUP00000007202.1"/>
    <property type="gene ID" value="ENSSDUG00000005287.1"/>
</dbReference>
<protein>
    <submittedName>
        <fullName evidence="4">Zgc:100829</fullName>
    </submittedName>
</protein>
<evidence type="ECO:0000313" key="4">
    <source>
        <dbReference type="Ensembl" id="ENSSDUP00000007202.1"/>
    </source>
</evidence>
<feature type="region of interest" description="Disordered" evidence="2">
    <location>
        <begin position="117"/>
        <end position="141"/>
    </location>
</feature>
<feature type="region of interest" description="Disordered" evidence="2">
    <location>
        <begin position="155"/>
        <end position="198"/>
    </location>
</feature>